<dbReference type="Gene3D" id="3.40.50.1000">
    <property type="entry name" value="HAD superfamily/HAD-like"/>
    <property type="match status" value="1"/>
</dbReference>
<sequence>MKSLNNIKICVFDAYGTLFDVHSASEKYKDEIGELYNEFSILWRAKQLEYSFLSEIMDDYTDFIDITANSLDYACNTFKITSDKLKINLMSSYMELSPYSEVIKTLLKFKEKGLKLVILTNGSYKMINNAVESSGLKNILDSVISVEEVKKFKPNKEVYKIITDKFNVNLKEVVFFSSNGWDIIGASKFGFNTIWINRFNKETEVSKYNPDYIVSNLKEALNLFE</sequence>
<dbReference type="SFLD" id="SFLDF00045">
    <property type="entry name" value="2-haloacid_dehalogenase"/>
    <property type="match status" value="1"/>
</dbReference>
<keyword evidence="2" id="KW-0378">Hydrolase</keyword>
<dbReference type="EMBL" id="AGYT01000015">
    <property type="protein sequence ID" value="ENZ00197.1"/>
    <property type="molecule type" value="Genomic_DNA"/>
</dbReference>
<dbReference type="CDD" id="cd02588">
    <property type="entry name" value="HAD_L2-DEX"/>
    <property type="match status" value="1"/>
</dbReference>
<dbReference type="eggNOG" id="COG1011">
    <property type="taxonomic scope" value="Bacteria"/>
</dbReference>
<dbReference type="InterPro" id="IPR036412">
    <property type="entry name" value="HAD-like_sf"/>
</dbReference>
<dbReference type="PRINTS" id="PR00413">
    <property type="entry name" value="HADHALOGNASE"/>
</dbReference>
<dbReference type="InterPro" id="IPR023214">
    <property type="entry name" value="HAD_sf"/>
</dbReference>
<accession>N9XX93</accession>
<dbReference type="InterPro" id="IPR023198">
    <property type="entry name" value="PGP-like_dom2"/>
</dbReference>
<evidence type="ECO:0000256" key="1">
    <source>
        <dbReference type="ARBA" id="ARBA00008106"/>
    </source>
</evidence>
<dbReference type="Gene3D" id="1.10.150.240">
    <property type="entry name" value="Putative phosphatase, domain 2"/>
    <property type="match status" value="1"/>
</dbReference>
<dbReference type="PANTHER" id="PTHR43316:SF3">
    <property type="entry name" value="HALOACID DEHALOGENASE, TYPE II (AFU_ORTHOLOGUE AFUA_2G07750)-RELATED"/>
    <property type="match status" value="1"/>
</dbReference>
<reference evidence="3 4" key="1">
    <citation type="submission" date="2013-01" db="EMBL/GenBank/DDBJ databases">
        <title>The Genome Sequence of Clostridium colicanis 209318.</title>
        <authorList>
            <consortium name="The Broad Institute Genome Sequencing Platform"/>
            <person name="Earl A."/>
            <person name="Ward D."/>
            <person name="Feldgarden M."/>
            <person name="Gevers D."/>
            <person name="Courvalin P."/>
            <person name="Lambert T."/>
            <person name="Walker B."/>
            <person name="Young S.K."/>
            <person name="Zeng Q."/>
            <person name="Gargeya S."/>
            <person name="Fitzgerald M."/>
            <person name="Haas B."/>
            <person name="Abouelleil A."/>
            <person name="Alvarado L."/>
            <person name="Arachchi H.M."/>
            <person name="Berlin A.M."/>
            <person name="Chapman S.B."/>
            <person name="Dewar J."/>
            <person name="Goldberg J."/>
            <person name="Griggs A."/>
            <person name="Gujja S."/>
            <person name="Hansen M."/>
            <person name="Howarth C."/>
            <person name="Imamovic A."/>
            <person name="Larimer J."/>
            <person name="McCowan C."/>
            <person name="Murphy C."/>
            <person name="Neiman D."/>
            <person name="Pearson M."/>
            <person name="Priest M."/>
            <person name="Roberts A."/>
            <person name="Saif S."/>
            <person name="Shea T."/>
            <person name="Sisk P."/>
            <person name="Sykes S."/>
            <person name="Wortman J."/>
            <person name="Nusbaum C."/>
            <person name="Birren B."/>
        </authorList>
    </citation>
    <scope>NUCLEOTIDE SEQUENCE [LARGE SCALE GENOMIC DNA]</scope>
    <source>
        <strain evidence="3 4">209318</strain>
    </source>
</reference>
<dbReference type="NCBIfam" id="TIGR01493">
    <property type="entry name" value="HAD-SF-IA-v2"/>
    <property type="match status" value="1"/>
</dbReference>
<comment type="caution">
    <text evidence="3">The sequence shown here is derived from an EMBL/GenBank/DDBJ whole genome shotgun (WGS) entry which is preliminary data.</text>
</comment>
<dbReference type="HOGENOM" id="CLU_045011_3_1_9"/>
<dbReference type="SFLD" id="SFLDS00003">
    <property type="entry name" value="Haloacid_Dehalogenase"/>
    <property type="match status" value="1"/>
</dbReference>
<dbReference type="Proteomes" id="UP000013097">
    <property type="component" value="Unassembled WGS sequence"/>
</dbReference>
<dbReference type="NCBIfam" id="TIGR01428">
    <property type="entry name" value="HAD_type_II"/>
    <property type="match status" value="1"/>
</dbReference>
<evidence type="ECO:0000313" key="3">
    <source>
        <dbReference type="EMBL" id="ENZ00197.1"/>
    </source>
</evidence>
<comment type="similarity">
    <text evidence="1">Belongs to the HAD-like hydrolase superfamily. S-2-haloalkanoic acid dehalogenase family.</text>
</comment>
<protein>
    <submittedName>
        <fullName evidence="3">Haloacid dehalogenase, type II</fullName>
    </submittedName>
</protein>
<dbReference type="SFLD" id="SFLDG01129">
    <property type="entry name" value="C1.5:_HAD__Beta-PGM__Phosphata"/>
    <property type="match status" value="1"/>
</dbReference>
<name>N9XX93_9CLOT</name>
<gene>
    <name evidence="3" type="ORF">HMPREF1092_02701</name>
</gene>
<proteinExistence type="inferred from homology"/>
<dbReference type="InterPro" id="IPR006439">
    <property type="entry name" value="HAD-SF_hydro_IA"/>
</dbReference>
<dbReference type="SFLD" id="SFLDG01135">
    <property type="entry name" value="C1.5.6:_HAD__Beta-PGM__Phospha"/>
    <property type="match status" value="1"/>
</dbReference>
<keyword evidence="4" id="KW-1185">Reference proteome</keyword>
<dbReference type="AlphaFoldDB" id="N9XX93"/>
<dbReference type="SUPFAM" id="SSF56784">
    <property type="entry name" value="HAD-like"/>
    <property type="match status" value="1"/>
</dbReference>
<dbReference type="Pfam" id="PF00702">
    <property type="entry name" value="Hydrolase"/>
    <property type="match status" value="1"/>
</dbReference>
<evidence type="ECO:0000256" key="2">
    <source>
        <dbReference type="ARBA" id="ARBA00022801"/>
    </source>
</evidence>
<dbReference type="PATRIC" id="fig|999411.4.peg.2634"/>
<dbReference type="InterPro" id="IPR006328">
    <property type="entry name" value="2-HAD"/>
</dbReference>
<dbReference type="InterPro" id="IPR051540">
    <property type="entry name" value="S-2-haloacid_dehalogenase"/>
</dbReference>
<evidence type="ECO:0000313" key="4">
    <source>
        <dbReference type="Proteomes" id="UP000013097"/>
    </source>
</evidence>
<dbReference type="GO" id="GO:0019120">
    <property type="term" value="F:hydrolase activity, acting on acid halide bonds, in C-halide compounds"/>
    <property type="evidence" value="ECO:0007669"/>
    <property type="project" value="InterPro"/>
</dbReference>
<organism evidence="3 4">
    <name type="scientific">Clostridium thermobutyricum</name>
    <dbReference type="NCBI Taxonomy" id="29372"/>
    <lineage>
        <taxon>Bacteria</taxon>
        <taxon>Bacillati</taxon>
        <taxon>Bacillota</taxon>
        <taxon>Clostridia</taxon>
        <taxon>Eubacteriales</taxon>
        <taxon>Clostridiaceae</taxon>
        <taxon>Clostridium</taxon>
    </lineage>
</organism>
<dbReference type="RefSeq" id="WP_002599153.1">
    <property type="nucleotide sequence ID" value="NZ_CAUWHC010000017.1"/>
</dbReference>
<dbReference type="PANTHER" id="PTHR43316">
    <property type="entry name" value="HYDROLASE, HALOACID DELAHOGENASE-RELATED"/>
    <property type="match status" value="1"/>
</dbReference>